<evidence type="ECO:0000313" key="1">
    <source>
        <dbReference type="EMBL" id="PJC65814.1"/>
    </source>
</evidence>
<reference evidence="2" key="1">
    <citation type="submission" date="2017-09" db="EMBL/GenBank/DDBJ databases">
        <title>Depth-based differentiation of microbial function through sediment-hosted aquifers and enrichment of novel symbionts in the deep terrestrial subsurface.</title>
        <authorList>
            <person name="Probst A.J."/>
            <person name="Ladd B."/>
            <person name="Jarett J.K."/>
            <person name="Geller-Mcgrath D.E."/>
            <person name="Sieber C.M.K."/>
            <person name="Emerson J.B."/>
            <person name="Anantharaman K."/>
            <person name="Thomas B.C."/>
            <person name="Malmstrom R."/>
            <person name="Stieglmeier M."/>
            <person name="Klingl A."/>
            <person name="Woyke T."/>
            <person name="Ryan C.M."/>
            <person name="Banfield J.F."/>
        </authorList>
    </citation>
    <scope>NUCLEOTIDE SEQUENCE [LARGE SCALE GENOMIC DNA]</scope>
</reference>
<evidence type="ECO:0000313" key="2">
    <source>
        <dbReference type="Proteomes" id="UP000230051"/>
    </source>
</evidence>
<sequence length="113" mass="12608">MKVFVWIYGMPVLPEKEAYEVLGVLNTSIKNSVARHFVDITADNVKTYIDQHTWSSTQGRIIDVIIDGLPSADEGTEDAVKENVSACIKVIAGKWLPELKKTRVTIRTHEVPA</sequence>
<dbReference type="AlphaFoldDB" id="A0A2M8G2E2"/>
<accession>A0A2M8G2E2</accession>
<gene>
    <name evidence="1" type="ORF">CO019_00715</name>
</gene>
<organism evidence="1 2">
    <name type="scientific">Candidatus Berkelbacteria bacterium CG_4_9_14_0_2_um_filter_42_30</name>
    <dbReference type="NCBI Taxonomy" id="1974506"/>
    <lineage>
        <taxon>Bacteria</taxon>
        <taxon>Candidatus Berkelbacteria</taxon>
    </lineage>
</organism>
<proteinExistence type="predicted"/>
<protein>
    <submittedName>
        <fullName evidence="1">Uncharacterized protein</fullName>
    </submittedName>
</protein>
<dbReference type="Proteomes" id="UP000230051">
    <property type="component" value="Unassembled WGS sequence"/>
</dbReference>
<name>A0A2M8G2E2_9BACT</name>
<comment type="caution">
    <text evidence="1">The sequence shown here is derived from an EMBL/GenBank/DDBJ whole genome shotgun (WGS) entry which is preliminary data.</text>
</comment>
<dbReference type="EMBL" id="PFQW01000017">
    <property type="protein sequence ID" value="PJC65814.1"/>
    <property type="molecule type" value="Genomic_DNA"/>
</dbReference>